<sequence>MGDVPSDQTKSPRGAAVEEASSTRKPSVSTRVHGMSSDFPKTAFVCAPQHNTWDLFMLMCPTFSPTDTNPPGHTQSTPTQSVAQALRPVGVEYYAGPHGFVTTATGQGGRPSALSMGEMSSALPSYQPPAMPFDQQSMQQHFLSLHQSQGMVYPIPQMSHFPGQVPGGNPAYNIPYSPAFQTAYGQQSQHAHLHGASGYQPYIQSSPAHQSTVVSGQAPVYGQAYYHPQPYAPSFGQTMQAGVPMHQRQQATEYMTHQGAPSSATVAPRKEPERRPSTAVYDVASTIVDGSSPGQTGRAMSQMQDSSPQRLPSISGPSTPRGPPRKPKQSGHALWVGNLPPGANVVDLKDHFSRDATDDIESVFLISKSNCAFVNYKTDAACTAAMARFHDSRFQGVRLVCRLRRGLTIPGSSVTTTVPSSPATQSPRTQEGPIDFVDEEAGSSQESGAANEGAPEKPQPPSTARVPERYFIVKSLTVEDLELSRQSGIWATQAHNEATLNRAYETADNVYLIFSANKSGEYFGYARMISPINDEESQTLEMPSRPNVPAEPEILNVTATEATATAPKGRIIDDSARGTIFWEANSSEDEDDDGTRSEKSVEETTEEAGTTGTQSFGKPFRIEWMSTGRLPFYRTRGLRNPWNANREVKIARDGTEIEPSVGRKLTQLFHVQPTASSTSLGSSSGQPHSYHLPPQSPY</sequence>
<dbReference type="STRING" id="264951.A0A443HMU1"/>
<dbReference type="AlphaFoldDB" id="A0A443HMU1"/>
<dbReference type="GO" id="GO:0000398">
    <property type="term" value="P:mRNA splicing, via spliceosome"/>
    <property type="evidence" value="ECO:0007669"/>
    <property type="project" value="TreeGrafter"/>
</dbReference>
<feature type="domain" description="YTH" evidence="4">
    <location>
        <begin position="468"/>
        <end position="669"/>
    </location>
</feature>
<dbReference type="Gene3D" id="3.10.590.10">
    <property type="entry name" value="ph1033 like domains"/>
    <property type="match status" value="1"/>
</dbReference>
<name>A0A443HMU1_BYSSP</name>
<comment type="caution">
    <text evidence="5">The sequence shown here is derived from an EMBL/GenBank/DDBJ whole genome shotgun (WGS) entry which is preliminary data.</text>
</comment>
<keyword evidence="1" id="KW-0694">RNA-binding</keyword>
<dbReference type="InterPro" id="IPR035979">
    <property type="entry name" value="RBD_domain_sf"/>
</dbReference>
<feature type="region of interest" description="Disordered" evidence="2">
    <location>
        <begin position="673"/>
        <end position="698"/>
    </location>
</feature>
<accession>A0A443HMU1</accession>
<dbReference type="VEuPathDB" id="FungiDB:C8Q69DRAFT_509072"/>
<organism evidence="5 6">
    <name type="scientific">Byssochlamys spectabilis</name>
    <name type="common">Paecilomyces variotii</name>
    <dbReference type="NCBI Taxonomy" id="264951"/>
    <lineage>
        <taxon>Eukaryota</taxon>
        <taxon>Fungi</taxon>
        <taxon>Dikarya</taxon>
        <taxon>Ascomycota</taxon>
        <taxon>Pezizomycotina</taxon>
        <taxon>Eurotiomycetes</taxon>
        <taxon>Eurotiomycetidae</taxon>
        <taxon>Eurotiales</taxon>
        <taxon>Thermoascaceae</taxon>
        <taxon>Paecilomyces</taxon>
    </lineage>
</organism>
<feature type="region of interest" description="Disordered" evidence="2">
    <location>
        <begin position="583"/>
        <end position="618"/>
    </location>
</feature>
<feature type="compositionally biased region" description="Polar residues" evidence="2">
    <location>
        <begin position="247"/>
        <end position="265"/>
    </location>
</feature>
<dbReference type="Pfam" id="PF25701">
    <property type="entry name" value="RRM_YTH1"/>
    <property type="match status" value="1"/>
</dbReference>
<dbReference type="InterPro" id="IPR000504">
    <property type="entry name" value="RRM_dom"/>
</dbReference>
<dbReference type="InterPro" id="IPR045168">
    <property type="entry name" value="YTH_prot"/>
</dbReference>
<evidence type="ECO:0000256" key="1">
    <source>
        <dbReference type="PROSITE-ProRule" id="PRU00176"/>
    </source>
</evidence>
<dbReference type="InterPro" id="IPR057720">
    <property type="entry name" value="RRM_YTH1"/>
</dbReference>
<dbReference type="Gene3D" id="3.30.70.330">
    <property type="match status" value="1"/>
</dbReference>
<protein>
    <submittedName>
        <fullName evidence="5">YT521-B-like domain-containing protein</fullName>
    </submittedName>
</protein>
<evidence type="ECO:0000256" key="2">
    <source>
        <dbReference type="SAM" id="MobiDB-lite"/>
    </source>
</evidence>
<evidence type="ECO:0000259" key="4">
    <source>
        <dbReference type="PROSITE" id="PS50882"/>
    </source>
</evidence>
<dbReference type="GO" id="GO:0003729">
    <property type="term" value="F:mRNA binding"/>
    <property type="evidence" value="ECO:0007669"/>
    <property type="project" value="TreeGrafter"/>
</dbReference>
<keyword evidence="6" id="KW-1185">Reference proteome</keyword>
<feature type="compositionally biased region" description="Polar residues" evidence="2">
    <location>
        <begin position="288"/>
        <end position="318"/>
    </location>
</feature>
<feature type="compositionally biased region" description="Low complexity" evidence="2">
    <location>
        <begin position="411"/>
        <end position="427"/>
    </location>
</feature>
<dbReference type="CDD" id="cd00590">
    <property type="entry name" value="RRM_SF"/>
    <property type="match status" value="1"/>
</dbReference>
<dbReference type="PROSITE" id="PS50102">
    <property type="entry name" value="RRM"/>
    <property type="match status" value="1"/>
</dbReference>
<feature type="compositionally biased region" description="Low complexity" evidence="2">
    <location>
        <begin position="673"/>
        <end position="689"/>
    </location>
</feature>
<dbReference type="InterPro" id="IPR012677">
    <property type="entry name" value="Nucleotide-bd_a/b_plait_sf"/>
</dbReference>
<proteinExistence type="predicted"/>
<dbReference type="EMBL" id="RCNU01000010">
    <property type="protein sequence ID" value="RWQ93113.1"/>
    <property type="molecule type" value="Genomic_DNA"/>
</dbReference>
<dbReference type="Pfam" id="PF04146">
    <property type="entry name" value="YTH"/>
    <property type="match status" value="1"/>
</dbReference>
<feature type="region of interest" description="Disordered" evidence="2">
    <location>
        <begin position="411"/>
        <end position="466"/>
    </location>
</feature>
<feature type="compositionally biased region" description="Polar residues" evidence="2">
    <location>
        <begin position="1"/>
        <end position="11"/>
    </location>
</feature>
<dbReference type="CDD" id="cd21134">
    <property type="entry name" value="YTH"/>
    <property type="match status" value="1"/>
</dbReference>
<dbReference type="GO" id="GO:1990247">
    <property type="term" value="F:N6-methyladenosine-containing RNA reader activity"/>
    <property type="evidence" value="ECO:0007669"/>
    <property type="project" value="TreeGrafter"/>
</dbReference>
<dbReference type="SUPFAM" id="SSF54928">
    <property type="entry name" value="RNA-binding domain, RBD"/>
    <property type="match status" value="1"/>
</dbReference>
<dbReference type="GO" id="GO:0005654">
    <property type="term" value="C:nucleoplasm"/>
    <property type="evidence" value="ECO:0007669"/>
    <property type="project" value="TreeGrafter"/>
</dbReference>
<dbReference type="PANTHER" id="PTHR12357">
    <property type="entry name" value="YTH YT521-B HOMOLOGY DOMAIN-CONTAINING"/>
    <property type="match status" value="1"/>
</dbReference>
<gene>
    <name evidence="5" type="ORF">C8Q69DRAFT_509072</name>
</gene>
<dbReference type="SMART" id="SM00360">
    <property type="entry name" value="RRM"/>
    <property type="match status" value="1"/>
</dbReference>
<evidence type="ECO:0000313" key="6">
    <source>
        <dbReference type="Proteomes" id="UP000283841"/>
    </source>
</evidence>
<reference evidence="5 6" key="1">
    <citation type="journal article" date="2018" name="Front. Microbiol.">
        <title>Genomic and genetic insights into a cosmopolitan fungus, Paecilomyces variotii (Eurotiales).</title>
        <authorList>
            <person name="Urquhart A.S."/>
            <person name="Mondo S.J."/>
            <person name="Makela M.R."/>
            <person name="Hane J.K."/>
            <person name="Wiebenga A."/>
            <person name="He G."/>
            <person name="Mihaltcheva S."/>
            <person name="Pangilinan J."/>
            <person name="Lipzen A."/>
            <person name="Barry K."/>
            <person name="de Vries R.P."/>
            <person name="Grigoriev I.V."/>
            <person name="Idnurm A."/>
        </authorList>
    </citation>
    <scope>NUCLEOTIDE SEQUENCE [LARGE SCALE GENOMIC DNA]</scope>
    <source>
        <strain evidence="5 6">CBS 101075</strain>
    </source>
</reference>
<dbReference type="InterPro" id="IPR007275">
    <property type="entry name" value="YTH_domain"/>
</dbReference>
<dbReference type="GO" id="GO:0000381">
    <property type="term" value="P:regulation of alternative mRNA splicing, via spliceosome"/>
    <property type="evidence" value="ECO:0007669"/>
    <property type="project" value="TreeGrafter"/>
</dbReference>
<evidence type="ECO:0000259" key="3">
    <source>
        <dbReference type="PROSITE" id="PS50102"/>
    </source>
</evidence>
<dbReference type="PANTHER" id="PTHR12357:SF3">
    <property type="entry name" value="YTH DOMAIN-CONTAINING PROTEIN 1"/>
    <property type="match status" value="1"/>
</dbReference>
<dbReference type="GeneID" id="39602329"/>
<dbReference type="RefSeq" id="XP_028482758.1">
    <property type="nucleotide sequence ID" value="XM_028633052.1"/>
</dbReference>
<feature type="domain" description="RRM" evidence="3">
    <location>
        <begin position="332"/>
        <end position="406"/>
    </location>
</feature>
<feature type="region of interest" description="Disordered" evidence="2">
    <location>
        <begin position="246"/>
        <end position="332"/>
    </location>
</feature>
<dbReference type="Proteomes" id="UP000283841">
    <property type="component" value="Unassembled WGS sequence"/>
</dbReference>
<evidence type="ECO:0000313" key="5">
    <source>
        <dbReference type="EMBL" id="RWQ93113.1"/>
    </source>
</evidence>
<dbReference type="PROSITE" id="PS50882">
    <property type="entry name" value="YTH"/>
    <property type="match status" value="1"/>
</dbReference>
<feature type="region of interest" description="Disordered" evidence="2">
    <location>
        <begin position="1"/>
        <end position="34"/>
    </location>
</feature>